<proteinExistence type="predicted"/>
<dbReference type="Pfam" id="PF08352">
    <property type="entry name" value="oligo_HPY"/>
    <property type="match status" value="1"/>
</dbReference>
<dbReference type="SMART" id="SM00382">
    <property type="entry name" value="AAA"/>
    <property type="match status" value="1"/>
</dbReference>
<dbReference type="Gene3D" id="3.40.50.300">
    <property type="entry name" value="P-loop containing nucleotide triphosphate hydrolases"/>
    <property type="match status" value="1"/>
</dbReference>
<dbReference type="Pfam" id="PF00005">
    <property type="entry name" value="ABC_tran"/>
    <property type="match status" value="1"/>
</dbReference>
<dbReference type="InterPro" id="IPR003439">
    <property type="entry name" value="ABC_transporter-like_ATP-bd"/>
</dbReference>
<dbReference type="GO" id="GO:0015833">
    <property type="term" value="P:peptide transport"/>
    <property type="evidence" value="ECO:0007669"/>
    <property type="project" value="InterPro"/>
</dbReference>
<dbReference type="Proteomes" id="UP000236434">
    <property type="component" value="Unassembled WGS sequence"/>
</dbReference>
<dbReference type="RefSeq" id="WP_103066042.1">
    <property type="nucleotide sequence ID" value="NZ_AZRL01000001.1"/>
</dbReference>
<dbReference type="EMBL" id="AZRL01000001">
    <property type="protein sequence ID" value="PNR98580.1"/>
    <property type="molecule type" value="Genomic_DNA"/>
</dbReference>
<dbReference type="PANTHER" id="PTHR43067:SF3">
    <property type="entry name" value="MALTOSE ABC TRANSPORTER, ATP-BINDING PROTEIN"/>
    <property type="match status" value="1"/>
</dbReference>
<dbReference type="PROSITE" id="PS00211">
    <property type="entry name" value="ABC_TRANSPORTER_1"/>
    <property type="match status" value="1"/>
</dbReference>
<organism evidence="5 6">
    <name type="scientific">Petrotoga olearia DSM 13574</name>
    <dbReference type="NCBI Taxonomy" id="1122955"/>
    <lineage>
        <taxon>Bacteria</taxon>
        <taxon>Thermotogati</taxon>
        <taxon>Thermotogota</taxon>
        <taxon>Thermotogae</taxon>
        <taxon>Petrotogales</taxon>
        <taxon>Petrotogaceae</taxon>
        <taxon>Petrotoga</taxon>
    </lineage>
</organism>
<protein>
    <submittedName>
        <fullName evidence="5">Peptide ABC transporter ATPase</fullName>
    </submittedName>
</protein>
<evidence type="ECO:0000259" key="4">
    <source>
        <dbReference type="PROSITE" id="PS50893"/>
    </source>
</evidence>
<dbReference type="CDD" id="cd03257">
    <property type="entry name" value="ABC_NikE_OppD_transporters"/>
    <property type="match status" value="1"/>
</dbReference>
<name>A0A2K1P702_9BACT</name>
<evidence type="ECO:0000256" key="2">
    <source>
        <dbReference type="ARBA" id="ARBA00022741"/>
    </source>
</evidence>
<dbReference type="InterPro" id="IPR013563">
    <property type="entry name" value="Oligopep_ABC_C"/>
</dbReference>
<dbReference type="InterPro" id="IPR003593">
    <property type="entry name" value="AAA+_ATPase"/>
</dbReference>
<gene>
    <name evidence="5" type="ORF">X929_00105</name>
</gene>
<evidence type="ECO:0000313" key="6">
    <source>
        <dbReference type="Proteomes" id="UP000236434"/>
    </source>
</evidence>
<dbReference type="FunFam" id="3.40.50.300:FF:000016">
    <property type="entry name" value="Oligopeptide ABC transporter ATP-binding component"/>
    <property type="match status" value="1"/>
</dbReference>
<dbReference type="OrthoDB" id="47989at2"/>
<keyword evidence="1" id="KW-0813">Transport</keyword>
<dbReference type="InterPro" id="IPR027417">
    <property type="entry name" value="P-loop_NTPase"/>
</dbReference>
<evidence type="ECO:0000313" key="5">
    <source>
        <dbReference type="EMBL" id="PNR98580.1"/>
    </source>
</evidence>
<dbReference type="PANTHER" id="PTHR43067">
    <property type="entry name" value="OLIGOPEPTIDE/DIPEPTIDE ABC TRANSPORTER, ATPASE SUBUNIT"/>
    <property type="match status" value="1"/>
</dbReference>
<sequence length="315" mass="35850">MLLEVKNLNAGYRSNNKIVKAVKNVSFNVEEDDFLGIAGESGCGKSTLLFSILKLLKKPGEIFEGEIIYKGENILKMDKEKLRKKRWVEFSLVTQSAMNALNPVYKIKDQIMDVIFEHSNYSKSEAIGMVEKVLHMVGIQKERMESYPHQLSGGMKQRVAIAMALVFSPSLVVMDEPTTSLDVVVQRSIMEQIDEIRRKNRFSIIFVTHDISLLFELSKRISIMYAGEMVEIGPTKAVYSSPSHPYTEGLINSFPRLTAVSKEYKGIPGRIPDLSKEIKGCPFKERCTYRKDLCDKKPEFKEVTPGRWVACHFPR</sequence>
<feature type="domain" description="ABC transporter" evidence="4">
    <location>
        <begin position="3"/>
        <end position="251"/>
    </location>
</feature>
<dbReference type="SUPFAM" id="SSF52540">
    <property type="entry name" value="P-loop containing nucleoside triphosphate hydrolases"/>
    <property type="match status" value="1"/>
</dbReference>
<comment type="caution">
    <text evidence="5">The sequence shown here is derived from an EMBL/GenBank/DDBJ whole genome shotgun (WGS) entry which is preliminary data.</text>
</comment>
<keyword evidence="2" id="KW-0547">Nucleotide-binding</keyword>
<dbReference type="PROSITE" id="PS50893">
    <property type="entry name" value="ABC_TRANSPORTER_2"/>
    <property type="match status" value="1"/>
</dbReference>
<evidence type="ECO:0000256" key="1">
    <source>
        <dbReference type="ARBA" id="ARBA00022448"/>
    </source>
</evidence>
<accession>A0A2K1P702</accession>
<dbReference type="GO" id="GO:0016887">
    <property type="term" value="F:ATP hydrolysis activity"/>
    <property type="evidence" value="ECO:0007669"/>
    <property type="project" value="InterPro"/>
</dbReference>
<evidence type="ECO:0000256" key="3">
    <source>
        <dbReference type="ARBA" id="ARBA00022840"/>
    </source>
</evidence>
<keyword evidence="3" id="KW-0067">ATP-binding</keyword>
<dbReference type="InterPro" id="IPR017871">
    <property type="entry name" value="ABC_transporter-like_CS"/>
</dbReference>
<dbReference type="AlphaFoldDB" id="A0A2K1P702"/>
<dbReference type="GO" id="GO:0005524">
    <property type="term" value="F:ATP binding"/>
    <property type="evidence" value="ECO:0007669"/>
    <property type="project" value="UniProtKB-KW"/>
</dbReference>
<dbReference type="NCBIfam" id="TIGR01727">
    <property type="entry name" value="oligo_HPY"/>
    <property type="match status" value="1"/>
</dbReference>
<reference evidence="5 6" key="1">
    <citation type="submission" date="2013-12" db="EMBL/GenBank/DDBJ databases">
        <title>Comparative genomics of Petrotoga isolates.</title>
        <authorList>
            <person name="Nesbo C.L."/>
            <person name="Charchuk R."/>
            <person name="Chow K."/>
        </authorList>
    </citation>
    <scope>NUCLEOTIDE SEQUENCE [LARGE SCALE GENOMIC DNA]</scope>
    <source>
        <strain evidence="5 6">DSM 13574</strain>
    </source>
</reference>